<feature type="transmembrane region" description="Helical" evidence="1">
    <location>
        <begin position="187"/>
        <end position="204"/>
    </location>
</feature>
<feature type="transmembrane region" description="Helical" evidence="1">
    <location>
        <begin position="55"/>
        <end position="72"/>
    </location>
</feature>
<dbReference type="KEGG" id="ari:UM93_10025"/>
<dbReference type="Proteomes" id="UP000061839">
    <property type="component" value="Chromosome"/>
</dbReference>
<dbReference type="RefSeq" id="WP_045075357.1">
    <property type="nucleotide sequence ID" value="NZ_CP011005.1"/>
</dbReference>
<protein>
    <submittedName>
        <fullName evidence="2">Permease</fullName>
    </submittedName>
</protein>
<name>A0A0D4BZL5_9MICC</name>
<keyword evidence="1" id="KW-1133">Transmembrane helix</keyword>
<feature type="transmembrane region" description="Helical" evidence="1">
    <location>
        <begin position="136"/>
        <end position="155"/>
    </location>
</feature>
<feature type="transmembrane region" description="Helical" evidence="1">
    <location>
        <begin position="162"/>
        <end position="181"/>
    </location>
</feature>
<dbReference type="STRING" id="1618207.UM93_10025"/>
<dbReference type="EMBL" id="CP011005">
    <property type="protein sequence ID" value="AJT41768.1"/>
    <property type="molecule type" value="Genomic_DNA"/>
</dbReference>
<dbReference type="OrthoDB" id="4966907at2"/>
<feature type="transmembrane region" description="Helical" evidence="1">
    <location>
        <begin position="111"/>
        <end position="130"/>
    </location>
</feature>
<feature type="transmembrane region" description="Helical" evidence="1">
    <location>
        <begin position="29"/>
        <end position="48"/>
    </location>
</feature>
<dbReference type="PATRIC" id="fig|1618207.4.peg.2037"/>
<feature type="transmembrane region" description="Helical" evidence="1">
    <location>
        <begin position="216"/>
        <end position="238"/>
    </location>
</feature>
<dbReference type="HOGENOM" id="CLU_077673_0_0_11"/>
<dbReference type="AlphaFoldDB" id="A0A0D4BZL5"/>
<feature type="transmembrane region" description="Helical" evidence="1">
    <location>
        <begin position="78"/>
        <end position="99"/>
    </location>
</feature>
<keyword evidence="3" id="KW-1185">Reference proteome</keyword>
<proteinExistence type="predicted"/>
<keyword evidence="1" id="KW-0472">Membrane</keyword>
<sequence length="244" mass="24672">MKSWSVGLTGLLGLAAILAASYAASGLQLAVGIVLAALFGFGWPHYLAIPARKTLGLVIAAAGSLSVIAANFSTAPSYLLWVAPIIAVGVGAIFVVQLIRGTGQSHRLESTFGGVAGVLIVAVGSGWIAAQRFTGEGALTLITGASAVVVLLLSILPWPDRIIAPLGLVLGTLAGPLVAIAFSDLHILPAAVIGFVVAAVLLSFRRLSSIAPARHSVPGGIALGLAPVLALGGMVYFIDKMLIN</sequence>
<evidence type="ECO:0000313" key="3">
    <source>
        <dbReference type="Proteomes" id="UP000061839"/>
    </source>
</evidence>
<organism evidence="2 3">
    <name type="scientific">Psychromicrobium lacuslunae</name>
    <dbReference type="NCBI Taxonomy" id="1618207"/>
    <lineage>
        <taxon>Bacteria</taxon>
        <taxon>Bacillati</taxon>
        <taxon>Actinomycetota</taxon>
        <taxon>Actinomycetes</taxon>
        <taxon>Micrococcales</taxon>
        <taxon>Micrococcaceae</taxon>
        <taxon>Psychromicrobium</taxon>
    </lineage>
</organism>
<accession>A0A0D4BZL5</accession>
<evidence type="ECO:0000313" key="2">
    <source>
        <dbReference type="EMBL" id="AJT41768.1"/>
    </source>
</evidence>
<gene>
    <name evidence="2" type="ORF">UM93_10025</name>
</gene>
<evidence type="ECO:0000256" key="1">
    <source>
        <dbReference type="SAM" id="Phobius"/>
    </source>
</evidence>
<keyword evidence="1" id="KW-0812">Transmembrane</keyword>
<reference evidence="2 3" key="1">
    <citation type="journal article" date="2015" name="Genome Announc.">
        <title>Complete Genome Sequencing of Protease-Producing Novel Arthrobacter sp. Strain IHBB 11108 Using PacBio Single-Molecule Real-Time Sequencing Technology.</title>
        <authorList>
            <person name="Kiran S."/>
            <person name="Swarnkar M.K."/>
            <person name="Pal M."/>
            <person name="Thakur R."/>
            <person name="Tewari R."/>
            <person name="Singh A.K."/>
            <person name="Gulati A."/>
        </authorList>
    </citation>
    <scope>NUCLEOTIDE SEQUENCE [LARGE SCALE GENOMIC DNA]</scope>
    <source>
        <strain evidence="2 3">IHBB 11108</strain>
    </source>
</reference>